<evidence type="ECO:0000256" key="3">
    <source>
        <dbReference type="SAM" id="SignalP"/>
    </source>
</evidence>
<dbReference type="PANTHER" id="PTHR48065">
    <property type="entry name" value="OS10G0469600 PROTEIN"/>
    <property type="match status" value="1"/>
</dbReference>
<dbReference type="Pfam" id="PF13516">
    <property type="entry name" value="LRR_6"/>
    <property type="match status" value="1"/>
</dbReference>
<evidence type="ECO:0000313" key="5">
    <source>
        <dbReference type="EMBL" id="KAL3511917.1"/>
    </source>
</evidence>
<proteinExistence type="predicted"/>
<name>A0ABD2YXA5_9GENT</name>
<reference evidence="5 6" key="1">
    <citation type="submission" date="2024-11" db="EMBL/GenBank/DDBJ databases">
        <title>A near-complete genome assembly of Cinchona calisaya.</title>
        <authorList>
            <person name="Lian D.C."/>
            <person name="Zhao X.W."/>
            <person name="Wei L."/>
        </authorList>
    </citation>
    <scope>NUCLEOTIDE SEQUENCE [LARGE SCALE GENOMIC DNA]</scope>
    <source>
        <tissue evidence="5">Nenye</tissue>
    </source>
</reference>
<dbReference type="InterPro" id="IPR001611">
    <property type="entry name" value="Leu-rich_rpt"/>
</dbReference>
<organism evidence="5 6">
    <name type="scientific">Cinchona calisaya</name>
    <dbReference type="NCBI Taxonomy" id="153742"/>
    <lineage>
        <taxon>Eukaryota</taxon>
        <taxon>Viridiplantae</taxon>
        <taxon>Streptophyta</taxon>
        <taxon>Embryophyta</taxon>
        <taxon>Tracheophyta</taxon>
        <taxon>Spermatophyta</taxon>
        <taxon>Magnoliopsida</taxon>
        <taxon>eudicotyledons</taxon>
        <taxon>Gunneridae</taxon>
        <taxon>Pentapetalae</taxon>
        <taxon>asterids</taxon>
        <taxon>lamiids</taxon>
        <taxon>Gentianales</taxon>
        <taxon>Rubiaceae</taxon>
        <taxon>Cinchonoideae</taxon>
        <taxon>Cinchoneae</taxon>
        <taxon>Cinchona</taxon>
    </lineage>
</organism>
<dbReference type="SUPFAM" id="SSF52058">
    <property type="entry name" value="L domain-like"/>
    <property type="match status" value="1"/>
</dbReference>
<protein>
    <recommendedName>
        <fullName evidence="4">Leucine-rich repeat-containing N-terminal plant-type domain-containing protein</fullName>
    </recommendedName>
</protein>
<gene>
    <name evidence="5" type="ORF">ACH5RR_024634</name>
</gene>
<dbReference type="Proteomes" id="UP001630127">
    <property type="component" value="Unassembled WGS sequence"/>
</dbReference>
<feature type="chain" id="PRO_5044891267" description="Leucine-rich repeat-containing N-terminal plant-type domain-containing protein" evidence="3">
    <location>
        <begin position="25"/>
        <end position="450"/>
    </location>
</feature>
<dbReference type="PANTHER" id="PTHR48065:SF25">
    <property type="entry name" value="OS01G0891700 PROTEIN"/>
    <property type="match status" value="1"/>
</dbReference>
<evidence type="ECO:0000313" key="6">
    <source>
        <dbReference type="Proteomes" id="UP001630127"/>
    </source>
</evidence>
<dbReference type="InterPro" id="IPR032675">
    <property type="entry name" value="LRR_dom_sf"/>
</dbReference>
<evidence type="ECO:0000256" key="1">
    <source>
        <dbReference type="ARBA" id="ARBA00022614"/>
    </source>
</evidence>
<feature type="signal peptide" evidence="3">
    <location>
        <begin position="1"/>
        <end position="24"/>
    </location>
</feature>
<keyword evidence="1" id="KW-0433">Leucine-rich repeat</keyword>
<keyword evidence="2" id="KW-0677">Repeat</keyword>
<evidence type="ECO:0000256" key="2">
    <source>
        <dbReference type="ARBA" id="ARBA00022737"/>
    </source>
</evidence>
<dbReference type="Pfam" id="PF08263">
    <property type="entry name" value="LRRNT_2"/>
    <property type="match status" value="1"/>
</dbReference>
<dbReference type="EMBL" id="JBJUIK010000011">
    <property type="protein sequence ID" value="KAL3511917.1"/>
    <property type="molecule type" value="Genomic_DNA"/>
</dbReference>
<accession>A0ABD2YXA5</accession>
<feature type="domain" description="Leucine-rich repeat-containing N-terminal plant-type" evidence="4">
    <location>
        <begin position="32"/>
        <end position="85"/>
    </location>
</feature>
<evidence type="ECO:0000259" key="4">
    <source>
        <dbReference type="Pfam" id="PF08263"/>
    </source>
</evidence>
<dbReference type="AlphaFoldDB" id="A0ABD2YXA5"/>
<dbReference type="Gene3D" id="3.80.10.10">
    <property type="entry name" value="Ribonuclease Inhibitor"/>
    <property type="match status" value="4"/>
</dbReference>
<keyword evidence="3" id="KW-0732">Signal</keyword>
<comment type="caution">
    <text evidence="5">The sequence shown here is derived from an EMBL/GenBank/DDBJ whole genome shotgun (WGS) entry which is preliminary data.</text>
</comment>
<dbReference type="InterPro" id="IPR013210">
    <property type="entry name" value="LRR_N_plant-typ"/>
</dbReference>
<sequence length="450" mass="49832">MQQQRRALVMLMVLVLHVISTTTTQVCCCLLEEKRALLDFKASINETRYAHLLLPSWTNINGSENGVDEEASSSDCCNWEGVKCSNTTGRIVELQLRNLRHNIYKEAFYENRDWYLNMSTFLSLTHLQALDLGYNNFQSGVEDCGQLASLENLESLNLDYNYFNISIIPCITAIPALKTLSLAGNYFLTGLFSVEDCGQLASLENLESLNLDYNGFNISIIPCVTSIPALKTLSLAGNNLEGVFPVEDCGQLASLENLESLNLDYNGFNISIIPCVTSIPALKTLSLAGNNLEGVFPVEDCGQLASLENLESLNLDDNYFNISIIPCITAIPALKTLSLAENNLEGVFPVEEFNHLTQLKNLNLSYTGLQGPLSFKELKLEKLEVLNLEGTQMKELLSIEVMTSLKALSLSGIGINDSSILEEKSMSDFSLDKKKWNSQQKVEQSSIQNT</sequence>
<keyword evidence="6" id="KW-1185">Reference proteome</keyword>